<dbReference type="Proteomes" id="UP000826271">
    <property type="component" value="Unassembled WGS sequence"/>
</dbReference>
<keyword evidence="2" id="KW-0503">Monooxygenase</keyword>
<keyword evidence="1" id="KW-0560">Oxidoreductase</keyword>
<dbReference type="GO" id="GO:0071949">
    <property type="term" value="F:FAD binding"/>
    <property type="evidence" value="ECO:0007669"/>
    <property type="project" value="InterPro"/>
</dbReference>
<dbReference type="SUPFAM" id="SSF51905">
    <property type="entry name" value="FAD/NAD(P)-binding domain"/>
    <property type="match status" value="1"/>
</dbReference>
<sequence length="355" mass="39590">MEGVEDIVILGAGIAGLATSLGLHSIVTISVNSGLTTSEMPFTAPDQEVDFRCMNRRVLLETLENELPKSTIRYSSKVVHIEDSGFLKSIHLADGTIIKTKVLIGCDGVNSVVAKFLGLSKPSFVGRSGVRALINYKDGHGFEPKLMQFFGKGVRYGVIPCDDRTVYWFFTFTPTPQEKEVEEDPNKLKQFVLSKLGKVSDKIRAVFENTELNNMVCSPLRFRHPWELLWGDISKDNVCVAGDALHPMTPDVGQGACSALEDAVVLARALADALKRKQENDEKNEQWQIRKGLEKYAKERRWRSFELISTAYLVGFMQQSDGVLMNFVRDKIMAKFLAGVLLKTTRFDCGDLTIS</sequence>
<evidence type="ECO:0000256" key="1">
    <source>
        <dbReference type="ARBA" id="ARBA00023002"/>
    </source>
</evidence>
<protein>
    <recommendedName>
        <fullName evidence="4">FAD-binding domain-containing protein</fullName>
    </recommendedName>
</protein>
<evidence type="ECO:0000256" key="3">
    <source>
        <dbReference type="ARBA" id="ARBA00024018"/>
    </source>
</evidence>
<dbReference type="InterPro" id="IPR044560">
    <property type="entry name" value="MOase"/>
</dbReference>
<evidence type="ECO:0000256" key="2">
    <source>
        <dbReference type="ARBA" id="ARBA00023033"/>
    </source>
</evidence>
<gene>
    <name evidence="5" type="ORF">BUALT_Bualt15G0007000</name>
</gene>
<organism evidence="5 6">
    <name type="scientific">Buddleja alternifolia</name>
    <dbReference type="NCBI Taxonomy" id="168488"/>
    <lineage>
        <taxon>Eukaryota</taxon>
        <taxon>Viridiplantae</taxon>
        <taxon>Streptophyta</taxon>
        <taxon>Embryophyta</taxon>
        <taxon>Tracheophyta</taxon>
        <taxon>Spermatophyta</taxon>
        <taxon>Magnoliopsida</taxon>
        <taxon>eudicotyledons</taxon>
        <taxon>Gunneridae</taxon>
        <taxon>Pentapetalae</taxon>
        <taxon>asterids</taxon>
        <taxon>lamiids</taxon>
        <taxon>Lamiales</taxon>
        <taxon>Scrophulariaceae</taxon>
        <taxon>Buddlejeae</taxon>
        <taxon>Buddleja</taxon>
    </lineage>
</organism>
<name>A0AAV6WBL2_9LAMI</name>
<evidence type="ECO:0000313" key="5">
    <source>
        <dbReference type="EMBL" id="KAG8368069.1"/>
    </source>
</evidence>
<dbReference type="InterPro" id="IPR036188">
    <property type="entry name" value="FAD/NAD-bd_sf"/>
</dbReference>
<dbReference type="Pfam" id="PF01494">
    <property type="entry name" value="FAD_binding_3"/>
    <property type="match status" value="1"/>
</dbReference>
<keyword evidence="6" id="KW-1185">Reference proteome</keyword>
<evidence type="ECO:0000313" key="6">
    <source>
        <dbReference type="Proteomes" id="UP000826271"/>
    </source>
</evidence>
<dbReference type="GO" id="GO:0004497">
    <property type="term" value="F:monooxygenase activity"/>
    <property type="evidence" value="ECO:0007669"/>
    <property type="project" value="UniProtKB-KW"/>
</dbReference>
<feature type="domain" description="FAD-binding" evidence="4">
    <location>
        <begin position="95"/>
        <end position="276"/>
    </location>
</feature>
<dbReference type="AlphaFoldDB" id="A0AAV6WBL2"/>
<evidence type="ECO:0000259" key="4">
    <source>
        <dbReference type="Pfam" id="PF01494"/>
    </source>
</evidence>
<dbReference type="PANTHER" id="PTHR45934:SF20">
    <property type="entry name" value="MONOOXYGENASE 2-RELATED"/>
    <property type="match status" value="1"/>
</dbReference>
<comment type="caution">
    <text evidence="5">The sequence shown here is derived from an EMBL/GenBank/DDBJ whole genome shotgun (WGS) entry which is preliminary data.</text>
</comment>
<dbReference type="EMBL" id="WHWC01000015">
    <property type="protein sequence ID" value="KAG8368069.1"/>
    <property type="molecule type" value="Genomic_DNA"/>
</dbReference>
<proteinExistence type="inferred from homology"/>
<dbReference type="Gene3D" id="3.50.50.60">
    <property type="entry name" value="FAD/NAD(P)-binding domain"/>
    <property type="match status" value="1"/>
</dbReference>
<reference evidence="5" key="1">
    <citation type="submission" date="2019-10" db="EMBL/GenBank/DDBJ databases">
        <authorList>
            <person name="Zhang R."/>
            <person name="Pan Y."/>
            <person name="Wang J."/>
            <person name="Ma R."/>
            <person name="Yu S."/>
        </authorList>
    </citation>
    <scope>NUCLEOTIDE SEQUENCE</scope>
    <source>
        <strain evidence="5">LA-IB0</strain>
        <tissue evidence="5">Leaf</tissue>
    </source>
</reference>
<accession>A0AAV6WBL2</accession>
<comment type="similarity">
    <text evidence="3">Belongs to the 3-hydroxybenzoate 6-hydroxylase family.</text>
</comment>
<dbReference type="InterPro" id="IPR002938">
    <property type="entry name" value="FAD-bd"/>
</dbReference>
<dbReference type="PANTHER" id="PTHR45934">
    <property type="entry name" value="FAD/NAD(P)-BINDING OXIDOREDUCTASE FAMILY PROTEIN"/>
    <property type="match status" value="1"/>
</dbReference>